<sequence>MAQVLSIGELIQSYRHNRDMTLSQLAQLTGIHKGTISKIEIGDVKRPEYKTIRPLADTLQIPLETLVELHITVEKRADTLLFVLQDVIQHSGTAELVTKVGRKFLESPSDDSHALVERLYDFAGHVENKEIKLALYQVIVDYSRDHGIMPFLARGLFQVYLIERDDFTRMRDTYDSYKHIIMYADFLSAEDRITFYYKLGIHAYNLFLYPKSIELALQLIQEAKPDNKYYAHALGILREAYFRIGHYEKSEYYNHLYSQYDGPYIKENVLLTNALLNAKRGKTDIAELQLTSILETCDQSIALSALNQLMDIYLQERRLFEAEKTLSYPIDPQQINHNNPNLISQLAEYYYHRAEYFITVCDIQKGVSDLQKSAWYFSKVNDIDNEKECITKIDNLHATLLAKVKELKQKLIHIANQKGKLTDDEVVQISQQLDIYILELQKYEVKVSSRHRLSYNSTR</sequence>
<accession>A0AAP9J0V5</accession>
<dbReference type="Pfam" id="PF09388">
    <property type="entry name" value="SpoOE-like"/>
    <property type="match status" value="1"/>
</dbReference>
<dbReference type="GO" id="GO:0046983">
    <property type="term" value="F:protein dimerization activity"/>
    <property type="evidence" value="ECO:0007669"/>
    <property type="project" value="InterPro"/>
</dbReference>
<dbReference type="InterPro" id="IPR001387">
    <property type="entry name" value="Cro/C1-type_HTH"/>
</dbReference>
<dbReference type="EMBL" id="JAMDMM010000068">
    <property type="protein sequence ID" value="MCY9610965.1"/>
    <property type="molecule type" value="Genomic_DNA"/>
</dbReference>
<dbReference type="Gene3D" id="4.10.280.10">
    <property type="entry name" value="Helix-loop-helix DNA-binding domain"/>
    <property type="match status" value="1"/>
</dbReference>
<dbReference type="CDD" id="cd00093">
    <property type="entry name" value="HTH_XRE"/>
    <property type="match status" value="1"/>
</dbReference>
<dbReference type="SUPFAM" id="SSF140500">
    <property type="entry name" value="BAS1536-like"/>
    <property type="match status" value="1"/>
</dbReference>
<proteinExistence type="predicted"/>
<evidence type="ECO:0000313" key="4">
    <source>
        <dbReference type="Proteomes" id="UP000315377"/>
    </source>
</evidence>
<dbReference type="PROSITE" id="PS50943">
    <property type="entry name" value="HTH_CROC1"/>
    <property type="match status" value="1"/>
</dbReference>
<protein>
    <submittedName>
        <fullName evidence="3">XRE family transcriptional regulator</fullName>
    </submittedName>
</protein>
<evidence type="ECO:0000313" key="3">
    <source>
        <dbReference type="EMBL" id="QDM42518.1"/>
    </source>
</evidence>
<dbReference type="Proteomes" id="UP000315377">
    <property type="component" value="Chromosome"/>
</dbReference>
<gene>
    <name evidence="3" type="ORF">FLT43_02635</name>
    <name evidence="2" type="ORF">M5W83_27855</name>
</gene>
<dbReference type="InterPro" id="IPR036638">
    <property type="entry name" value="HLH_DNA-bd_sf"/>
</dbReference>
<name>A0AAP9J0V5_PANTH</name>
<reference evidence="2 5" key="2">
    <citation type="submission" date="2022-05" db="EMBL/GenBank/DDBJ databases">
        <title>Genome Sequencing of Bee-Associated Microbes.</title>
        <authorList>
            <person name="Dunlap C."/>
        </authorList>
    </citation>
    <scope>NUCLEOTIDE SEQUENCE [LARGE SCALE GENOMIC DNA]</scope>
    <source>
        <strain evidence="2 5">NRRL B-14613</strain>
    </source>
</reference>
<dbReference type="Proteomes" id="UP001209276">
    <property type="component" value="Unassembled WGS sequence"/>
</dbReference>
<keyword evidence="5" id="KW-1185">Reference proteome</keyword>
<dbReference type="EMBL" id="CP041405">
    <property type="protein sequence ID" value="QDM42518.1"/>
    <property type="molecule type" value="Genomic_DNA"/>
</dbReference>
<dbReference type="GeneID" id="76994876"/>
<dbReference type="RefSeq" id="WP_127510932.1">
    <property type="nucleotide sequence ID" value="NZ_CABMNB010000036.1"/>
</dbReference>
<dbReference type="InterPro" id="IPR018540">
    <property type="entry name" value="Spo0E-like"/>
</dbReference>
<dbReference type="Pfam" id="PF13560">
    <property type="entry name" value="HTH_31"/>
    <property type="match status" value="1"/>
</dbReference>
<dbReference type="SMART" id="SM00530">
    <property type="entry name" value="HTH_XRE"/>
    <property type="match status" value="1"/>
</dbReference>
<dbReference type="InterPro" id="IPR010982">
    <property type="entry name" value="Lambda_DNA-bd_dom_sf"/>
</dbReference>
<dbReference type="InterPro" id="IPR037208">
    <property type="entry name" value="Spo0E-like_sf"/>
</dbReference>
<dbReference type="Gene3D" id="1.10.260.40">
    <property type="entry name" value="lambda repressor-like DNA-binding domains"/>
    <property type="match status" value="1"/>
</dbReference>
<dbReference type="SUPFAM" id="SSF47413">
    <property type="entry name" value="lambda repressor-like DNA-binding domains"/>
    <property type="match status" value="1"/>
</dbReference>
<evidence type="ECO:0000313" key="5">
    <source>
        <dbReference type="Proteomes" id="UP001209276"/>
    </source>
</evidence>
<dbReference type="GO" id="GO:0003677">
    <property type="term" value="F:DNA binding"/>
    <property type="evidence" value="ECO:0007669"/>
    <property type="project" value="InterPro"/>
</dbReference>
<evidence type="ECO:0000313" key="2">
    <source>
        <dbReference type="EMBL" id="MCY9610965.1"/>
    </source>
</evidence>
<feature type="domain" description="HTH cro/C1-type" evidence="1">
    <location>
        <begin position="11"/>
        <end position="66"/>
    </location>
</feature>
<evidence type="ECO:0000259" key="1">
    <source>
        <dbReference type="PROSITE" id="PS50943"/>
    </source>
</evidence>
<organism evidence="3 4">
    <name type="scientific">Paenibacillus thiaminolyticus</name>
    <name type="common">Bacillus thiaminolyticus</name>
    <dbReference type="NCBI Taxonomy" id="49283"/>
    <lineage>
        <taxon>Bacteria</taxon>
        <taxon>Bacillati</taxon>
        <taxon>Bacillota</taxon>
        <taxon>Bacilli</taxon>
        <taxon>Bacillales</taxon>
        <taxon>Paenibacillaceae</taxon>
        <taxon>Paenibacillus</taxon>
    </lineage>
</organism>
<dbReference type="AlphaFoldDB" id="A0AAP9J0V5"/>
<dbReference type="GO" id="GO:0043937">
    <property type="term" value="P:regulation of sporulation"/>
    <property type="evidence" value="ECO:0007669"/>
    <property type="project" value="InterPro"/>
</dbReference>
<reference evidence="3 4" key="1">
    <citation type="submission" date="2019-07" db="EMBL/GenBank/DDBJ databases">
        <title>Paenibacillus thiaminolyticus NRRL B-4156.</title>
        <authorList>
            <person name="Hehnly C."/>
            <person name="Zhang L."/>
        </authorList>
    </citation>
    <scope>NUCLEOTIDE SEQUENCE [LARGE SCALE GENOMIC DNA]</scope>
    <source>
        <strain evidence="3 4">NRRL B-4156</strain>
    </source>
</reference>